<name>A0A382JSM1_9ZZZZ</name>
<feature type="transmembrane region" description="Helical" evidence="1">
    <location>
        <begin position="77"/>
        <end position="96"/>
    </location>
</feature>
<dbReference type="AlphaFoldDB" id="A0A382JSM1"/>
<evidence type="ECO:0000256" key="1">
    <source>
        <dbReference type="SAM" id="Phobius"/>
    </source>
</evidence>
<gene>
    <name evidence="2" type="ORF">METZ01_LOCUS267186</name>
</gene>
<keyword evidence="1" id="KW-1133">Transmembrane helix</keyword>
<dbReference type="EMBL" id="UINC01075795">
    <property type="protein sequence ID" value="SVC14332.1"/>
    <property type="molecule type" value="Genomic_DNA"/>
</dbReference>
<feature type="transmembrane region" description="Helical" evidence="1">
    <location>
        <begin position="49"/>
        <end position="71"/>
    </location>
</feature>
<keyword evidence="1" id="KW-0472">Membrane</keyword>
<keyword evidence="1" id="KW-0812">Transmembrane</keyword>
<proteinExistence type="predicted"/>
<protein>
    <submittedName>
        <fullName evidence="2">Uncharacterized protein</fullName>
    </submittedName>
</protein>
<evidence type="ECO:0000313" key="2">
    <source>
        <dbReference type="EMBL" id="SVC14332.1"/>
    </source>
</evidence>
<feature type="transmembrane region" description="Helical" evidence="1">
    <location>
        <begin position="16"/>
        <end position="37"/>
    </location>
</feature>
<reference evidence="2" key="1">
    <citation type="submission" date="2018-05" db="EMBL/GenBank/DDBJ databases">
        <authorList>
            <person name="Lanie J.A."/>
            <person name="Ng W.-L."/>
            <person name="Kazmierczak K.M."/>
            <person name="Andrzejewski T.M."/>
            <person name="Davidsen T.M."/>
            <person name="Wayne K.J."/>
            <person name="Tettelin H."/>
            <person name="Glass J.I."/>
            <person name="Rusch D."/>
            <person name="Podicherti R."/>
            <person name="Tsui H.-C.T."/>
            <person name="Winkler M.E."/>
        </authorList>
    </citation>
    <scope>NUCLEOTIDE SEQUENCE</scope>
</reference>
<organism evidence="2">
    <name type="scientific">marine metagenome</name>
    <dbReference type="NCBI Taxonomy" id="408172"/>
    <lineage>
        <taxon>unclassified sequences</taxon>
        <taxon>metagenomes</taxon>
        <taxon>ecological metagenomes</taxon>
    </lineage>
</organism>
<sequence>MEHILNGVLSQHDPNFQGLVFGFTHTCIMLIGYYTGFSINRFFKIISNGYIAGIIGAALSHVVADIIASAFDPHIRFAMIGIAIGGIIPFIAIPFLERWVVKSKHHIIVGDHEDIKEDIETKHK</sequence>
<accession>A0A382JSM1</accession>